<dbReference type="SMART" id="SM00365">
    <property type="entry name" value="LRR_SD22"/>
    <property type="match status" value="4"/>
</dbReference>
<dbReference type="PANTHER" id="PTHR46652:SF3">
    <property type="entry name" value="LEUCINE-RICH REPEAT-CONTAINING PROTEIN 9"/>
    <property type="match status" value="1"/>
</dbReference>
<evidence type="ECO:0000313" key="4">
    <source>
        <dbReference type="Proteomes" id="UP000314294"/>
    </source>
</evidence>
<dbReference type="SUPFAM" id="SSF52058">
    <property type="entry name" value="L domain-like"/>
    <property type="match status" value="1"/>
</dbReference>
<dbReference type="InterPro" id="IPR032675">
    <property type="entry name" value="LRR_dom_sf"/>
</dbReference>
<reference evidence="3 4" key="1">
    <citation type="submission" date="2019-03" db="EMBL/GenBank/DDBJ databases">
        <title>First draft genome of Liparis tanakae, snailfish: a comprehensive survey of snailfish specific genes.</title>
        <authorList>
            <person name="Kim W."/>
            <person name="Song I."/>
            <person name="Jeong J.-H."/>
            <person name="Kim D."/>
            <person name="Kim S."/>
            <person name="Ryu S."/>
            <person name="Song J.Y."/>
            <person name="Lee S.K."/>
        </authorList>
    </citation>
    <scope>NUCLEOTIDE SEQUENCE [LARGE SCALE GENOMIC DNA]</scope>
    <source>
        <tissue evidence="3">Muscle</tissue>
    </source>
</reference>
<dbReference type="Gene3D" id="3.80.10.10">
    <property type="entry name" value="Ribonuclease Inhibitor"/>
    <property type="match status" value="2"/>
</dbReference>
<sequence length="251" mass="28284">MFYKTFVCTLNIVQITALNFDSQGISKLISLNKLVNLRWASFNDNDISKVEGLDSCLKLEELSLNNNSISTLNGLSKLHCLNKLSVDGNQLSSLDASALDQLPNLSFMSVENNYISSLHGIQRVRSLLELYIGNNQISTSRDIYYLKASGRERRTIGLQIGPPVFHACCLSSYAPFCFQGLTNLIILDLYGNPLVEKLENYRIHVVFHLPFLKALDGIAVVFMNNSNQSNLFRNWSDDDVTTTLYVVFSRR</sequence>
<evidence type="ECO:0000256" key="2">
    <source>
        <dbReference type="ARBA" id="ARBA00022737"/>
    </source>
</evidence>
<dbReference type="InterPro" id="IPR050836">
    <property type="entry name" value="SDS22/Internalin_LRR"/>
</dbReference>
<keyword evidence="2" id="KW-0677">Repeat</keyword>
<evidence type="ECO:0000313" key="3">
    <source>
        <dbReference type="EMBL" id="TNN84207.1"/>
    </source>
</evidence>
<keyword evidence="1" id="KW-0433">Leucine-rich repeat</keyword>
<dbReference type="OrthoDB" id="1517790at2759"/>
<accession>A0A4Z2J2G3</accession>
<comment type="caution">
    <text evidence="3">The sequence shown here is derived from an EMBL/GenBank/DDBJ whole genome shotgun (WGS) entry which is preliminary data.</text>
</comment>
<keyword evidence="4" id="KW-1185">Reference proteome</keyword>
<name>A0A4Z2J2G3_9TELE</name>
<dbReference type="Pfam" id="PF13855">
    <property type="entry name" value="LRR_8"/>
    <property type="match status" value="1"/>
</dbReference>
<organism evidence="3 4">
    <name type="scientific">Liparis tanakae</name>
    <name type="common">Tanaka's snailfish</name>
    <dbReference type="NCBI Taxonomy" id="230148"/>
    <lineage>
        <taxon>Eukaryota</taxon>
        <taxon>Metazoa</taxon>
        <taxon>Chordata</taxon>
        <taxon>Craniata</taxon>
        <taxon>Vertebrata</taxon>
        <taxon>Euteleostomi</taxon>
        <taxon>Actinopterygii</taxon>
        <taxon>Neopterygii</taxon>
        <taxon>Teleostei</taxon>
        <taxon>Neoteleostei</taxon>
        <taxon>Acanthomorphata</taxon>
        <taxon>Eupercaria</taxon>
        <taxon>Perciformes</taxon>
        <taxon>Cottioidei</taxon>
        <taxon>Cottales</taxon>
        <taxon>Liparidae</taxon>
        <taxon>Liparis</taxon>
    </lineage>
</organism>
<dbReference type="EMBL" id="SRLO01000028">
    <property type="protein sequence ID" value="TNN84207.1"/>
    <property type="molecule type" value="Genomic_DNA"/>
</dbReference>
<dbReference type="Proteomes" id="UP000314294">
    <property type="component" value="Unassembled WGS sequence"/>
</dbReference>
<dbReference type="AlphaFoldDB" id="A0A4Z2J2G3"/>
<dbReference type="PROSITE" id="PS51450">
    <property type="entry name" value="LRR"/>
    <property type="match status" value="1"/>
</dbReference>
<gene>
    <name evidence="3" type="primary">lrrc9_1</name>
    <name evidence="3" type="ORF">EYF80_005534</name>
</gene>
<dbReference type="InterPro" id="IPR001611">
    <property type="entry name" value="Leu-rich_rpt"/>
</dbReference>
<dbReference type="InterPro" id="IPR025875">
    <property type="entry name" value="Leu-rich_rpt_4"/>
</dbReference>
<proteinExistence type="predicted"/>
<protein>
    <submittedName>
        <fullName evidence="3">Leucine-rich repeat-containing protein 9</fullName>
    </submittedName>
</protein>
<evidence type="ECO:0000256" key="1">
    <source>
        <dbReference type="ARBA" id="ARBA00022614"/>
    </source>
</evidence>
<dbReference type="PANTHER" id="PTHR46652">
    <property type="entry name" value="LEUCINE-RICH REPEAT AND IQ DOMAIN-CONTAINING PROTEIN 1-RELATED"/>
    <property type="match status" value="1"/>
</dbReference>
<dbReference type="Pfam" id="PF12799">
    <property type="entry name" value="LRR_4"/>
    <property type="match status" value="1"/>
</dbReference>